<evidence type="ECO:0000256" key="1">
    <source>
        <dbReference type="ARBA" id="ARBA00006056"/>
    </source>
</evidence>
<accession>A0ABS9EM77</accession>
<dbReference type="EMBL" id="JAKGUD010000004">
    <property type="protein sequence ID" value="MCF4142311.1"/>
    <property type="molecule type" value="Genomic_DNA"/>
</dbReference>
<protein>
    <submittedName>
        <fullName evidence="3">Ldh family oxidoreductase</fullName>
    </submittedName>
</protein>
<comment type="similarity">
    <text evidence="1">Belongs to the LDH2/MDH2 oxidoreductase family.</text>
</comment>
<reference evidence="3 4" key="1">
    <citation type="submission" date="2022-01" db="EMBL/GenBank/DDBJ databases">
        <title>Dethiosulfovibrio faecalis sp. nov., a novel proteolytic, non-sulfur-reducing bacterium isolated from a marine aquaculture solid waste bioreactor.</title>
        <authorList>
            <person name="Grabowski S."/>
            <person name="Apolinario E."/>
            <person name="Schneider N."/>
            <person name="Marshall C.W."/>
            <person name="Sowers K.R."/>
        </authorList>
    </citation>
    <scope>NUCLEOTIDE SEQUENCE [LARGE SCALE GENOMIC DNA]</scope>
    <source>
        <strain evidence="3 4">DSM 12537</strain>
    </source>
</reference>
<keyword evidence="2" id="KW-0560">Oxidoreductase</keyword>
<dbReference type="InterPro" id="IPR036111">
    <property type="entry name" value="Mal/L-sulfo/L-lacto_DH-like_sf"/>
</dbReference>
<dbReference type="Pfam" id="PF02615">
    <property type="entry name" value="Ldh_2"/>
    <property type="match status" value="1"/>
</dbReference>
<dbReference type="Proteomes" id="UP001200430">
    <property type="component" value="Unassembled WGS sequence"/>
</dbReference>
<dbReference type="InterPro" id="IPR043144">
    <property type="entry name" value="Mal/L-sulf/L-lact_DH-like_ah"/>
</dbReference>
<evidence type="ECO:0000313" key="4">
    <source>
        <dbReference type="Proteomes" id="UP001200430"/>
    </source>
</evidence>
<proteinExistence type="inferred from homology"/>
<keyword evidence="4" id="KW-1185">Reference proteome</keyword>
<comment type="caution">
    <text evidence="3">The sequence shown here is derived from an EMBL/GenBank/DDBJ whole genome shotgun (WGS) entry which is preliminary data.</text>
</comment>
<dbReference type="RefSeq" id="WP_236099059.1">
    <property type="nucleotide sequence ID" value="NZ_JAKGUD010000004.1"/>
</dbReference>
<name>A0ABS9EM77_9BACT</name>
<dbReference type="SUPFAM" id="SSF89733">
    <property type="entry name" value="L-sulfolactate dehydrogenase-like"/>
    <property type="match status" value="1"/>
</dbReference>
<dbReference type="PANTHER" id="PTHR11091">
    <property type="entry name" value="OXIDOREDUCTASE-RELATED"/>
    <property type="match status" value="1"/>
</dbReference>
<dbReference type="Gene3D" id="3.30.1370.60">
    <property type="entry name" value="Hypothetical oxidoreductase yiak, domain 2"/>
    <property type="match status" value="1"/>
</dbReference>
<dbReference type="InterPro" id="IPR043143">
    <property type="entry name" value="Mal/L-sulf/L-lact_DH-like_NADP"/>
</dbReference>
<dbReference type="Gene3D" id="1.10.1530.10">
    <property type="match status" value="1"/>
</dbReference>
<dbReference type="PANTHER" id="PTHR11091:SF0">
    <property type="entry name" value="MALATE DEHYDROGENASE"/>
    <property type="match status" value="1"/>
</dbReference>
<organism evidence="3 4">
    <name type="scientific">Dethiosulfovibrio marinus</name>
    <dbReference type="NCBI Taxonomy" id="133532"/>
    <lineage>
        <taxon>Bacteria</taxon>
        <taxon>Thermotogati</taxon>
        <taxon>Synergistota</taxon>
        <taxon>Synergistia</taxon>
        <taxon>Synergistales</taxon>
        <taxon>Dethiosulfovibrionaceae</taxon>
        <taxon>Dethiosulfovibrio</taxon>
    </lineage>
</organism>
<gene>
    <name evidence="3" type="ORF">L2W38_05750</name>
</gene>
<dbReference type="InterPro" id="IPR003767">
    <property type="entry name" value="Malate/L-lactate_DH-like"/>
</dbReference>
<sequence length="362" mass="39461">MIVSYDGLTRHVMDILEKGLGYTESQARITAEVLVEADARAVPSHGVARLAFYRKNLEGGFAFTDREPQVVRETPVSLVVDGKSGIGPSVAAFSMDRCVDKALEIGTCSCVVRDSNHYGMAGLWAERAAKRGCMAVAMTNTRKCCIVTFGKERLLGTNPIAVAIPGSGEEMFLLDMATPVVAHGKVEVYDRRKKPMPLGWVVDETGSVTDDASHIEDLFKSESSLGGHLFLGGEGEELGGHKGYGLGLMVELLCSALSLGRWSPETFQEPGSGSGITHYFAATRLDIFGDESAIKDSVSSILESVRRSEKADGHDRIFVHGEKEREARERAVREGIELDLATEDMLRRYSDEFGLPQLEKLK</sequence>
<evidence type="ECO:0000256" key="2">
    <source>
        <dbReference type="ARBA" id="ARBA00023002"/>
    </source>
</evidence>
<evidence type="ECO:0000313" key="3">
    <source>
        <dbReference type="EMBL" id="MCF4142311.1"/>
    </source>
</evidence>